<feature type="transmembrane region" description="Helical" evidence="8">
    <location>
        <begin position="212"/>
        <end position="232"/>
    </location>
</feature>
<dbReference type="InterPro" id="IPR011701">
    <property type="entry name" value="MFS"/>
</dbReference>
<feature type="transmembrane region" description="Helical" evidence="8">
    <location>
        <begin position="338"/>
        <end position="357"/>
    </location>
</feature>
<feature type="transmembrane region" description="Helical" evidence="8">
    <location>
        <begin position="154"/>
        <end position="173"/>
    </location>
</feature>
<dbReference type="PROSITE" id="PS50850">
    <property type="entry name" value="MFS"/>
    <property type="match status" value="1"/>
</dbReference>
<evidence type="ECO:0000256" key="4">
    <source>
        <dbReference type="ARBA" id="ARBA00022692"/>
    </source>
</evidence>
<dbReference type="FunFam" id="1.20.1250.20:FF:000286">
    <property type="entry name" value="MFS efflux transporter"/>
    <property type="match status" value="1"/>
</dbReference>
<dbReference type="KEGG" id="scm:SCHCO_01129508"/>
<feature type="transmembrane region" description="Helical" evidence="8">
    <location>
        <begin position="179"/>
        <end position="200"/>
    </location>
</feature>
<dbReference type="GO" id="GO:0016020">
    <property type="term" value="C:membrane"/>
    <property type="evidence" value="ECO:0007669"/>
    <property type="project" value="TreeGrafter"/>
</dbReference>
<evidence type="ECO:0000256" key="2">
    <source>
        <dbReference type="ARBA" id="ARBA00008335"/>
    </source>
</evidence>
<dbReference type="InParanoid" id="D8Q8W9"/>
<feature type="transmembrane region" description="Helical" evidence="8">
    <location>
        <begin position="90"/>
        <end position="107"/>
    </location>
</feature>
<dbReference type="OMA" id="AHGSYGV"/>
<organism evidence="11">
    <name type="scientific">Schizophyllum commune (strain H4-8 / FGSC 9210)</name>
    <name type="common">Split gill fungus</name>
    <dbReference type="NCBI Taxonomy" id="578458"/>
    <lineage>
        <taxon>Eukaryota</taxon>
        <taxon>Fungi</taxon>
        <taxon>Dikarya</taxon>
        <taxon>Basidiomycota</taxon>
        <taxon>Agaricomycotina</taxon>
        <taxon>Agaricomycetes</taxon>
        <taxon>Agaricomycetidae</taxon>
        <taxon>Agaricales</taxon>
        <taxon>Schizophyllaceae</taxon>
        <taxon>Schizophyllum</taxon>
    </lineage>
</organism>
<evidence type="ECO:0000313" key="11">
    <source>
        <dbReference type="Proteomes" id="UP000007431"/>
    </source>
</evidence>
<evidence type="ECO:0000259" key="9">
    <source>
        <dbReference type="PROSITE" id="PS50850"/>
    </source>
</evidence>
<evidence type="ECO:0000256" key="8">
    <source>
        <dbReference type="SAM" id="Phobius"/>
    </source>
</evidence>
<evidence type="ECO:0000256" key="1">
    <source>
        <dbReference type="ARBA" id="ARBA00004127"/>
    </source>
</evidence>
<feature type="transmembrane region" description="Helical" evidence="8">
    <location>
        <begin position="409"/>
        <end position="435"/>
    </location>
</feature>
<dbReference type="Pfam" id="PF07690">
    <property type="entry name" value="MFS_1"/>
    <property type="match status" value="1"/>
</dbReference>
<dbReference type="EMBL" id="GL377308">
    <property type="protein sequence ID" value="EFI95137.1"/>
    <property type="molecule type" value="Genomic_DNA"/>
</dbReference>
<feature type="transmembrane region" description="Helical" evidence="8">
    <location>
        <begin position="447"/>
        <end position="470"/>
    </location>
</feature>
<dbReference type="InterPro" id="IPR051788">
    <property type="entry name" value="MFS_Transporter"/>
</dbReference>
<dbReference type="Gene3D" id="1.20.1250.20">
    <property type="entry name" value="MFS general substrate transporter like domains"/>
    <property type="match status" value="2"/>
</dbReference>
<comment type="similarity">
    <text evidence="2">Belongs to the major facilitator superfamily.</text>
</comment>
<dbReference type="GO" id="GO:0012505">
    <property type="term" value="C:endomembrane system"/>
    <property type="evidence" value="ECO:0007669"/>
    <property type="project" value="UniProtKB-SubCell"/>
</dbReference>
<feature type="transmembrane region" description="Helical" evidence="8">
    <location>
        <begin position="301"/>
        <end position="326"/>
    </location>
</feature>
<accession>D8Q8W9</accession>
<feature type="region of interest" description="Disordered" evidence="7">
    <location>
        <begin position="64"/>
        <end position="84"/>
    </location>
</feature>
<dbReference type="OrthoDB" id="413079at2759"/>
<dbReference type="eggNOG" id="ENOG502QQA7">
    <property type="taxonomic scope" value="Eukaryota"/>
</dbReference>
<name>D8Q8W9_SCHCM</name>
<dbReference type="VEuPathDB" id="FungiDB:SCHCODRAFT_01129508"/>
<feature type="non-terminal residue" evidence="10">
    <location>
        <position position="511"/>
    </location>
</feature>
<keyword evidence="6 8" id="KW-0472">Membrane</keyword>
<evidence type="ECO:0000256" key="7">
    <source>
        <dbReference type="SAM" id="MobiDB-lite"/>
    </source>
</evidence>
<dbReference type="AlphaFoldDB" id="D8Q8W9"/>
<keyword evidence="4 8" id="KW-0812">Transmembrane</keyword>
<feature type="transmembrane region" description="Helical" evidence="8">
    <location>
        <begin position="482"/>
        <end position="501"/>
    </location>
</feature>
<proteinExistence type="inferred from homology"/>
<dbReference type="PANTHER" id="PTHR23514">
    <property type="entry name" value="BYPASS OF STOP CODON PROTEIN 6"/>
    <property type="match status" value="1"/>
</dbReference>
<dbReference type="SUPFAM" id="SSF103473">
    <property type="entry name" value="MFS general substrate transporter"/>
    <property type="match status" value="1"/>
</dbReference>
<dbReference type="PANTHER" id="PTHR23514:SF3">
    <property type="entry name" value="BYPASS OF STOP CODON PROTEIN 6"/>
    <property type="match status" value="1"/>
</dbReference>
<keyword evidence="5 8" id="KW-1133">Transmembrane helix</keyword>
<dbReference type="RefSeq" id="XP_003030040.1">
    <property type="nucleotide sequence ID" value="XM_003029994.1"/>
</dbReference>
<feature type="transmembrane region" description="Helical" evidence="8">
    <location>
        <begin position="244"/>
        <end position="264"/>
    </location>
</feature>
<reference evidence="10 11" key="1">
    <citation type="journal article" date="2010" name="Nat. Biotechnol.">
        <title>Genome sequence of the model mushroom Schizophyllum commune.</title>
        <authorList>
            <person name="Ohm R.A."/>
            <person name="de Jong J.F."/>
            <person name="Lugones L.G."/>
            <person name="Aerts A."/>
            <person name="Kothe E."/>
            <person name="Stajich J.E."/>
            <person name="de Vries R.P."/>
            <person name="Record E."/>
            <person name="Levasseur A."/>
            <person name="Baker S.E."/>
            <person name="Bartholomew K.A."/>
            <person name="Coutinho P.M."/>
            <person name="Erdmann S."/>
            <person name="Fowler T.J."/>
            <person name="Gathman A.C."/>
            <person name="Lombard V."/>
            <person name="Henrissat B."/>
            <person name="Knabe N."/>
            <person name="Kuees U."/>
            <person name="Lilly W.W."/>
            <person name="Lindquist E."/>
            <person name="Lucas S."/>
            <person name="Magnuson J.K."/>
            <person name="Piumi F."/>
            <person name="Raudaskoski M."/>
            <person name="Salamov A."/>
            <person name="Schmutz J."/>
            <person name="Schwarze F.W.M.R."/>
            <person name="vanKuyk P.A."/>
            <person name="Horton J.S."/>
            <person name="Grigoriev I.V."/>
            <person name="Woesten H.A.B."/>
        </authorList>
    </citation>
    <scope>NUCLEOTIDE SEQUENCE [LARGE SCALE GENOMIC DNA]</scope>
    <source>
        <strain evidence="11">H4-8 / FGSC 9210</strain>
    </source>
</reference>
<feature type="transmembrane region" description="Helical" evidence="8">
    <location>
        <begin position="369"/>
        <end position="389"/>
    </location>
</feature>
<evidence type="ECO:0000313" key="10">
    <source>
        <dbReference type="EMBL" id="EFI95137.1"/>
    </source>
</evidence>
<comment type="subcellular location">
    <subcellularLocation>
        <location evidence="1">Endomembrane system</location>
        <topology evidence="1">Multi-pass membrane protein</topology>
    </subcellularLocation>
</comment>
<evidence type="ECO:0000256" key="5">
    <source>
        <dbReference type="ARBA" id="ARBA00022989"/>
    </source>
</evidence>
<dbReference type="GeneID" id="9591460"/>
<sequence length="511" mass="54752">MENIELSRVSTIVECSPSAENCSLSGRGGEVSSALETGLAKGEQGVHPPAPVLSKPIISTPPSIHHEIAPPADSDSPGTPTRTPKQRRAALTYFGICCFVLLLQGWNDGAPGALLPTMQARYNIGFITVSMIFISYAAGYIVGGFSNVYLSDKLGFGKTMFLGSVLQSIAYIMQIPAPVFPVFAVAFFFAGFGLSLQNAGSSSFVGGLKNPSTMVGIMMSAYGLGAFLAPLVATQFSKLEKWSYFYIITLGLNCANAALILAVFRLRTYNELMASAGYEQPDAGSANETSKYRQLMRLPTVHLTALFCFIYVGTEVTLGGWIVTFVIDERGGGSSSGYLSSGFFGGLALGRILLLWVNKWVGEKRVVMVYTLICIAYVLFFPLHLRIHISTSPHTPAHVLTFPSLEVTVWKIPSLIENAVAVAIIGLLLGPMYPIMVSQTRKTLPPWLLAGGLGWIGGIGQSGSAVLPFITGVLSSKFGISSLQPFVLSMLVVMGGTWFSIAPRATLRRLD</sequence>
<feature type="transmembrane region" description="Helical" evidence="8">
    <location>
        <begin position="122"/>
        <end position="142"/>
    </location>
</feature>
<keyword evidence="11" id="KW-1185">Reference proteome</keyword>
<feature type="domain" description="Major facilitator superfamily (MFS) profile" evidence="9">
    <location>
        <begin position="93"/>
        <end position="508"/>
    </location>
</feature>
<evidence type="ECO:0000256" key="3">
    <source>
        <dbReference type="ARBA" id="ARBA00022448"/>
    </source>
</evidence>
<dbReference type="Proteomes" id="UP000007431">
    <property type="component" value="Unassembled WGS sequence"/>
</dbReference>
<dbReference type="HOGENOM" id="CLU_021993_6_0_1"/>
<dbReference type="InterPro" id="IPR036259">
    <property type="entry name" value="MFS_trans_sf"/>
</dbReference>
<dbReference type="GO" id="GO:0022857">
    <property type="term" value="F:transmembrane transporter activity"/>
    <property type="evidence" value="ECO:0007669"/>
    <property type="project" value="InterPro"/>
</dbReference>
<dbReference type="InterPro" id="IPR020846">
    <property type="entry name" value="MFS_dom"/>
</dbReference>
<keyword evidence="3" id="KW-0813">Transport</keyword>
<protein>
    <recommendedName>
        <fullName evidence="9">Major facilitator superfamily (MFS) profile domain-containing protein</fullName>
    </recommendedName>
</protein>
<gene>
    <name evidence="10" type="ORF">SCHCODRAFT_110397</name>
</gene>
<evidence type="ECO:0000256" key="6">
    <source>
        <dbReference type="ARBA" id="ARBA00023136"/>
    </source>
</evidence>